<comment type="caution">
    <text evidence="2">The sequence shown here is derived from an EMBL/GenBank/DDBJ whole genome shotgun (WGS) entry which is preliminary data.</text>
</comment>
<feature type="region of interest" description="Disordered" evidence="1">
    <location>
        <begin position="20"/>
        <end position="65"/>
    </location>
</feature>
<dbReference type="AlphaFoldDB" id="A0AAW1NCN0"/>
<organism evidence="2 3">
    <name type="scientific">Popillia japonica</name>
    <name type="common">Japanese beetle</name>
    <dbReference type="NCBI Taxonomy" id="7064"/>
    <lineage>
        <taxon>Eukaryota</taxon>
        <taxon>Metazoa</taxon>
        <taxon>Ecdysozoa</taxon>
        <taxon>Arthropoda</taxon>
        <taxon>Hexapoda</taxon>
        <taxon>Insecta</taxon>
        <taxon>Pterygota</taxon>
        <taxon>Neoptera</taxon>
        <taxon>Endopterygota</taxon>
        <taxon>Coleoptera</taxon>
        <taxon>Polyphaga</taxon>
        <taxon>Scarabaeiformia</taxon>
        <taxon>Scarabaeidae</taxon>
        <taxon>Rutelinae</taxon>
        <taxon>Popillia</taxon>
    </lineage>
</organism>
<gene>
    <name evidence="2" type="ORF">QE152_g265</name>
</gene>
<protein>
    <submittedName>
        <fullName evidence="2">Uncharacterized protein</fullName>
    </submittedName>
</protein>
<evidence type="ECO:0000313" key="3">
    <source>
        <dbReference type="Proteomes" id="UP001458880"/>
    </source>
</evidence>
<keyword evidence="3" id="KW-1185">Reference proteome</keyword>
<accession>A0AAW1NCN0</accession>
<sequence>MANARDKKRPLVQHELERLAENVGNSDNDISDAETVISNDNSDTDCSSESDDETENLPDEVDPNNVLENDGYYWSFGISPYRQTLYTLSCSQFIT</sequence>
<dbReference type="EMBL" id="JASPKY010000002">
    <property type="protein sequence ID" value="KAK9759121.1"/>
    <property type="molecule type" value="Genomic_DNA"/>
</dbReference>
<evidence type="ECO:0000256" key="1">
    <source>
        <dbReference type="SAM" id="MobiDB-lite"/>
    </source>
</evidence>
<proteinExistence type="predicted"/>
<reference evidence="2 3" key="1">
    <citation type="journal article" date="2024" name="BMC Genomics">
        <title>De novo assembly and annotation of Popillia japonica's genome with initial clues to its potential as an invasive pest.</title>
        <authorList>
            <person name="Cucini C."/>
            <person name="Boschi S."/>
            <person name="Funari R."/>
            <person name="Cardaioli E."/>
            <person name="Iannotti N."/>
            <person name="Marturano G."/>
            <person name="Paoli F."/>
            <person name="Bruttini M."/>
            <person name="Carapelli A."/>
            <person name="Frati F."/>
            <person name="Nardi F."/>
        </authorList>
    </citation>
    <scope>NUCLEOTIDE SEQUENCE [LARGE SCALE GENOMIC DNA]</scope>
    <source>
        <strain evidence="2">DMR45628</strain>
    </source>
</reference>
<feature type="compositionally biased region" description="Acidic residues" evidence="1">
    <location>
        <begin position="42"/>
        <end position="62"/>
    </location>
</feature>
<evidence type="ECO:0000313" key="2">
    <source>
        <dbReference type="EMBL" id="KAK9759121.1"/>
    </source>
</evidence>
<dbReference type="Proteomes" id="UP001458880">
    <property type="component" value="Unassembled WGS sequence"/>
</dbReference>
<name>A0AAW1NCN0_POPJA</name>